<organism evidence="9 10">
    <name type="scientific">Neonectria ditissima</name>
    <dbReference type="NCBI Taxonomy" id="78410"/>
    <lineage>
        <taxon>Eukaryota</taxon>
        <taxon>Fungi</taxon>
        <taxon>Dikarya</taxon>
        <taxon>Ascomycota</taxon>
        <taxon>Pezizomycotina</taxon>
        <taxon>Sordariomycetes</taxon>
        <taxon>Hypocreomycetidae</taxon>
        <taxon>Hypocreales</taxon>
        <taxon>Nectriaceae</taxon>
        <taxon>Neonectria</taxon>
    </lineage>
</organism>
<comment type="cofactor">
    <cofactor evidence="1">
        <name>heme</name>
        <dbReference type="ChEBI" id="CHEBI:30413"/>
    </cofactor>
</comment>
<evidence type="ECO:0000256" key="5">
    <source>
        <dbReference type="ARBA" id="ARBA00023002"/>
    </source>
</evidence>
<feature type="transmembrane region" description="Helical" evidence="8">
    <location>
        <begin position="12"/>
        <end position="29"/>
    </location>
</feature>
<evidence type="ECO:0000256" key="6">
    <source>
        <dbReference type="ARBA" id="ARBA00023004"/>
    </source>
</evidence>
<keyword evidence="8" id="KW-0472">Membrane</keyword>
<keyword evidence="4" id="KW-0479">Metal-binding</keyword>
<dbReference type="EMBL" id="LKCW01000058">
    <property type="protein sequence ID" value="KPM41803.1"/>
    <property type="molecule type" value="Genomic_DNA"/>
</dbReference>
<dbReference type="InterPro" id="IPR050121">
    <property type="entry name" value="Cytochrome_P450_monoxygenase"/>
</dbReference>
<keyword evidence="5" id="KW-0560">Oxidoreductase</keyword>
<dbReference type="PANTHER" id="PTHR24305:SF187">
    <property type="entry name" value="P450, PUTATIVE (EUROFUNG)-RELATED"/>
    <property type="match status" value="1"/>
</dbReference>
<feature type="transmembrane region" description="Helical" evidence="8">
    <location>
        <begin position="41"/>
        <end position="59"/>
    </location>
</feature>
<dbReference type="CDD" id="cd11061">
    <property type="entry name" value="CYP67-like"/>
    <property type="match status" value="1"/>
</dbReference>
<evidence type="ECO:0008006" key="11">
    <source>
        <dbReference type="Google" id="ProtNLM"/>
    </source>
</evidence>
<dbReference type="Pfam" id="PF00067">
    <property type="entry name" value="p450"/>
    <property type="match status" value="1"/>
</dbReference>
<evidence type="ECO:0000256" key="4">
    <source>
        <dbReference type="ARBA" id="ARBA00022723"/>
    </source>
</evidence>
<gene>
    <name evidence="9" type="ORF">AK830_g4686</name>
</gene>
<keyword evidence="8" id="KW-1133">Transmembrane helix</keyword>
<dbReference type="Gene3D" id="1.10.630.10">
    <property type="entry name" value="Cytochrome P450"/>
    <property type="match status" value="1"/>
</dbReference>
<dbReference type="GO" id="GO:0020037">
    <property type="term" value="F:heme binding"/>
    <property type="evidence" value="ECO:0007669"/>
    <property type="project" value="InterPro"/>
</dbReference>
<keyword evidence="10" id="KW-1185">Reference proteome</keyword>
<dbReference type="GO" id="GO:0005506">
    <property type="term" value="F:iron ion binding"/>
    <property type="evidence" value="ECO:0007669"/>
    <property type="project" value="InterPro"/>
</dbReference>
<dbReference type="OrthoDB" id="6692864at2759"/>
<dbReference type="AlphaFoldDB" id="A0A0P7BKJ5"/>
<sequence>MDIFSYRTDSSLAHAAAFFLGVFLHSILFRFGEWDLQVPKVLFILISTYFALIYCFVFYTPPDSNHLSVCVINASNLVLVLMGGIYTSTVVYRIFFHPLRRFPGPFLARISSAYATGLLIKKYHPYKEIQRLHQVYGDIVRLGPSELSISSSQALQAIYSSRSPCIKGMWYNLLLPLVSVHTARDAKDHARRRKVWDKGFGAKALRNYEPRVSQYTDLLLSQIHAREGKIMDITLWCNFYGFDVMGDLAFAKSFNMLKDGVKHDHMVNMHKNMILSTSFGRFPWAFLLLQHVPILNLTYKRFLNWLKGEVTERMEREPELPDVFSGLLDEYKRNPQPSYQETLDLYGDANLIVVAGSDTTSASLTCILFELATHPQACVKLQKELDEYFSQHETPEHMSLSKLQYLQAVIDEAMRLYPAVPSGLQRMTPPEGLFIGETFIPGDMTVQVPTYTLFRDPRCFERPDEFIPERWTTQPDLVKDGTVFTPFSIDCGGISGRVGGWVHAALSEAGRRVHVKA</sequence>
<dbReference type="InterPro" id="IPR036396">
    <property type="entry name" value="Cyt_P450_sf"/>
</dbReference>
<dbReference type="GO" id="GO:0016705">
    <property type="term" value="F:oxidoreductase activity, acting on paired donors, with incorporation or reduction of molecular oxygen"/>
    <property type="evidence" value="ECO:0007669"/>
    <property type="project" value="InterPro"/>
</dbReference>
<dbReference type="GO" id="GO:0004497">
    <property type="term" value="F:monooxygenase activity"/>
    <property type="evidence" value="ECO:0007669"/>
    <property type="project" value="UniProtKB-KW"/>
</dbReference>
<protein>
    <recommendedName>
        <fullName evidence="11">Tryprostatin B 6-hydroxylase</fullName>
    </recommendedName>
</protein>
<reference evidence="9 10" key="1">
    <citation type="submission" date="2015-09" db="EMBL/GenBank/DDBJ databases">
        <title>Draft genome of a European isolate of the apple canker pathogen Neonectria ditissima.</title>
        <authorList>
            <person name="Gomez-Cortecero A."/>
            <person name="Harrison R.J."/>
            <person name="Armitage A.D."/>
        </authorList>
    </citation>
    <scope>NUCLEOTIDE SEQUENCE [LARGE SCALE GENOMIC DNA]</scope>
    <source>
        <strain evidence="9 10">R09/05</strain>
    </source>
</reference>
<dbReference type="Proteomes" id="UP000050424">
    <property type="component" value="Unassembled WGS sequence"/>
</dbReference>
<evidence type="ECO:0000256" key="1">
    <source>
        <dbReference type="ARBA" id="ARBA00001971"/>
    </source>
</evidence>
<proteinExistence type="inferred from homology"/>
<evidence type="ECO:0000256" key="8">
    <source>
        <dbReference type="SAM" id="Phobius"/>
    </source>
</evidence>
<keyword evidence="3" id="KW-0349">Heme</keyword>
<accession>A0A0P7BKJ5</accession>
<keyword evidence="6" id="KW-0408">Iron</keyword>
<comment type="caution">
    <text evidence="9">The sequence shown here is derived from an EMBL/GenBank/DDBJ whole genome shotgun (WGS) entry which is preliminary data.</text>
</comment>
<dbReference type="PRINTS" id="PR00385">
    <property type="entry name" value="P450"/>
</dbReference>
<evidence type="ECO:0000313" key="9">
    <source>
        <dbReference type="EMBL" id="KPM41803.1"/>
    </source>
</evidence>
<dbReference type="STRING" id="78410.A0A0P7BKJ5"/>
<name>A0A0P7BKJ5_9HYPO</name>
<keyword evidence="7" id="KW-0503">Monooxygenase</keyword>
<evidence type="ECO:0000256" key="3">
    <source>
        <dbReference type="ARBA" id="ARBA00022617"/>
    </source>
</evidence>
<evidence type="ECO:0000313" key="10">
    <source>
        <dbReference type="Proteomes" id="UP000050424"/>
    </source>
</evidence>
<dbReference type="PRINTS" id="PR00463">
    <property type="entry name" value="EP450I"/>
</dbReference>
<comment type="similarity">
    <text evidence="2">Belongs to the cytochrome P450 family.</text>
</comment>
<dbReference type="InterPro" id="IPR001128">
    <property type="entry name" value="Cyt_P450"/>
</dbReference>
<evidence type="ECO:0000256" key="7">
    <source>
        <dbReference type="ARBA" id="ARBA00023033"/>
    </source>
</evidence>
<dbReference type="SUPFAM" id="SSF48264">
    <property type="entry name" value="Cytochrome P450"/>
    <property type="match status" value="1"/>
</dbReference>
<keyword evidence="8" id="KW-0812">Transmembrane</keyword>
<dbReference type="PANTHER" id="PTHR24305">
    <property type="entry name" value="CYTOCHROME P450"/>
    <property type="match status" value="1"/>
</dbReference>
<dbReference type="InterPro" id="IPR002401">
    <property type="entry name" value="Cyt_P450_E_grp-I"/>
</dbReference>
<evidence type="ECO:0000256" key="2">
    <source>
        <dbReference type="ARBA" id="ARBA00010617"/>
    </source>
</evidence>
<feature type="transmembrane region" description="Helical" evidence="8">
    <location>
        <begin position="71"/>
        <end position="95"/>
    </location>
</feature>